<sequence length="265" mass="27917">MRRLTATLMTLVSTAAVVGTTLVAPTVAVAADTWQTHDKNCKTINDVNAQPVGSVCAEVQKRVTASGAVNGYRGRVTVDPTEGNWLKPTTYVWSTSGGLGEVCGGGCPQQTTAWSSPWTSVKTVPGSYAVRGESSAGNFDVTASWSNWSQVAEKCATYAGAGEVCVRRHERTHRGILQERGQIAVHPAKSKWIEPRTVRVGTVNDGTTSATSRDLCDPSCTRRSANWSATVSRTLVGPGGAFEGFASASFALPSGTVKTLKASYS</sequence>
<evidence type="ECO:0000313" key="3">
    <source>
        <dbReference type="Proteomes" id="UP000712045"/>
    </source>
</evidence>
<evidence type="ECO:0000313" key="2">
    <source>
        <dbReference type="EMBL" id="MBM7057880.1"/>
    </source>
</evidence>
<dbReference type="RefSeq" id="WP_205086011.1">
    <property type="nucleotide sequence ID" value="NZ_JAFEUF010000239.1"/>
</dbReference>
<dbReference type="Proteomes" id="UP000712045">
    <property type="component" value="Unassembled WGS sequence"/>
</dbReference>
<protein>
    <recommendedName>
        <fullName evidence="4">Secreted protein</fullName>
    </recommendedName>
</protein>
<keyword evidence="1" id="KW-0732">Signal</keyword>
<dbReference type="EMBL" id="JAFEUF010000239">
    <property type="protein sequence ID" value="MBM7057880.1"/>
    <property type="molecule type" value="Genomic_DNA"/>
</dbReference>
<evidence type="ECO:0008006" key="4">
    <source>
        <dbReference type="Google" id="ProtNLM"/>
    </source>
</evidence>
<proteinExistence type="predicted"/>
<evidence type="ECO:0000256" key="1">
    <source>
        <dbReference type="SAM" id="SignalP"/>
    </source>
</evidence>
<feature type="signal peptide" evidence="1">
    <location>
        <begin position="1"/>
        <end position="30"/>
    </location>
</feature>
<reference evidence="2 3" key="1">
    <citation type="submission" date="2021-02" db="EMBL/GenBank/DDBJ databases">
        <title>Genome Streptomyces sp. RHZ10.</title>
        <authorList>
            <person name="Besaury L."/>
        </authorList>
    </citation>
    <scope>NUCLEOTIDE SEQUENCE [LARGE SCALE GENOMIC DNA]</scope>
    <source>
        <strain evidence="2 3">RHZ10</strain>
    </source>
</reference>
<accession>A0ABS2I4G0</accession>
<comment type="caution">
    <text evidence="2">The sequence shown here is derived from an EMBL/GenBank/DDBJ whole genome shotgun (WGS) entry which is preliminary data.</text>
</comment>
<organism evidence="2 3">
    <name type="scientific">Streptomyces durocortorensis</name>
    <dbReference type="NCBI Taxonomy" id="2811104"/>
    <lineage>
        <taxon>Bacteria</taxon>
        <taxon>Bacillati</taxon>
        <taxon>Actinomycetota</taxon>
        <taxon>Actinomycetes</taxon>
        <taxon>Kitasatosporales</taxon>
        <taxon>Streptomycetaceae</taxon>
        <taxon>Streptomyces</taxon>
    </lineage>
</organism>
<gene>
    <name evidence="2" type="ORF">JS521_29605</name>
</gene>
<name>A0ABS2I4G0_9ACTN</name>
<feature type="chain" id="PRO_5046463778" description="Secreted protein" evidence="1">
    <location>
        <begin position="31"/>
        <end position="265"/>
    </location>
</feature>
<keyword evidence="3" id="KW-1185">Reference proteome</keyword>